<accession>A0A5S9IPQ3</accession>
<evidence type="ECO:0000313" key="2">
    <source>
        <dbReference type="Proteomes" id="UP000326354"/>
    </source>
</evidence>
<evidence type="ECO:0000313" key="1">
    <source>
        <dbReference type="EMBL" id="BBM85789.1"/>
    </source>
</evidence>
<sequence>MKSSSLLQKMDILYSTKLTISTSDCEQKQYEKLHIAIRKRMRKDFSLLERAVKIIQEEDIVIRPLYPISDYHCYLFSLLKVCCKQHNLDLEEVQRLEPIEIEIRNTKETIVAYSLRRATFAKNCHKKPWRLTHFKGEYHTIYDYTSFIAEEYIDHCLRYFAQHNSDLIQYLVAKHCVAVNKNSIEVQLPIDTNFAEDMKKVIQRYWGESYKAHYTHQVNKYRDIFYGQIGDDWDKWFVCQEIIRHLQYVKVKKRVEEDRSSYARVFETKKNILKKTMAVMKDNAFLNFYGYVELDNSTDLERFFILEKHLMDFHNRFTIPEARDHSLRVKKLGKHRADGLYFPGEKATIFAIDHPESFAHELAHQIDYTHGENETLLSEGASFRHIIDVYVDLVTTNIEKLPSGSVLKKRWFSRQKFNCDYYCQNTEVFARAFEIFLYHEKIRNPLIDCRFTEKTLYPDDPYFVNILRDYIYSSVCPLISLQ</sequence>
<dbReference type="AlphaFoldDB" id="A0A5S9IPQ3"/>
<dbReference type="RefSeq" id="WP_151969879.1">
    <property type="nucleotide sequence ID" value="NZ_AP019860.1"/>
</dbReference>
<reference evidence="1 2" key="1">
    <citation type="submission" date="2019-08" db="EMBL/GenBank/DDBJ databases">
        <title>Complete genome sequence of Candidatus Uab amorphum.</title>
        <authorList>
            <person name="Shiratori T."/>
            <person name="Suzuki S."/>
            <person name="Kakizawa Y."/>
            <person name="Ishida K."/>
        </authorList>
    </citation>
    <scope>NUCLEOTIDE SEQUENCE [LARGE SCALE GENOMIC DNA]</scope>
    <source>
        <strain evidence="1 2">SRT547</strain>
    </source>
</reference>
<keyword evidence="2" id="KW-1185">Reference proteome</keyword>
<organism evidence="1 2">
    <name type="scientific">Uabimicrobium amorphum</name>
    <dbReference type="NCBI Taxonomy" id="2596890"/>
    <lineage>
        <taxon>Bacteria</taxon>
        <taxon>Pseudomonadati</taxon>
        <taxon>Planctomycetota</taxon>
        <taxon>Candidatus Uabimicrobiia</taxon>
        <taxon>Candidatus Uabimicrobiales</taxon>
        <taxon>Candidatus Uabimicrobiaceae</taxon>
        <taxon>Candidatus Uabimicrobium</taxon>
    </lineage>
</organism>
<protein>
    <recommendedName>
        <fullName evidence="3">Large polyvalent protein-associated domain-containing protein</fullName>
    </recommendedName>
</protein>
<dbReference type="Proteomes" id="UP000326354">
    <property type="component" value="Chromosome"/>
</dbReference>
<evidence type="ECO:0008006" key="3">
    <source>
        <dbReference type="Google" id="ProtNLM"/>
    </source>
</evidence>
<dbReference type="OrthoDB" id="2010129at2"/>
<name>A0A5S9IPQ3_UABAM</name>
<dbReference type="KEGG" id="uam:UABAM_04167"/>
<proteinExistence type="predicted"/>
<dbReference type="EMBL" id="AP019860">
    <property type="protein sequence ID" value="BBM85789.1"/>
    <property type="molecule type" value="Genomic_DNA"/>
</dbReference>
<gene>
    <name evidence="1" type="ORF">UABAM_04167</name>
</gene>